<protein>
    <submittedName>
        <fullName evidence="9">Aquaporin-1</fullName>
    </submittedName>
</protein>
<dbReference type="Proteomes" id="UP001172684">
    <property type="component" value="Unassembled WGS sequence"/>
</dbReference>
<evidence type="ECO:0000256" key="2">
    <source>
        <dbReference type="ARBA" id="ARBA00006175"/>
    </source>
</evidence>
<dbReference type="SUPFAM" id="SSF81338">
    <property type="entry name" value="Aquaporin-like"/>
    <property type="match status" value="1"/>
</dbReference>
<accession>A0ABQ9NJ16</accession>
<keyword evidence="5 8" id="KW-0472">Membrane</keyword>
<feature type="transmembrane region" description="Helical" evidence="8">
    <location>
        <begin position="141"/>
        <end position="162"/>
    </location>
</feature>
<evidence type="ECO:0000256" key="8">
    <source>
        <dbReference type="SAM" id="Phobius"/>
    </source>
</evidence>
<feature type="region of interest" description="Disordered" evidence="7">
    <location>
        <begin position="321"/>
        <end position="442"/>
    </location>
</feature>
<evidence type="ECO:0000256" key="7">
    <source>
        <dbReference type="SAM" id="MobiDB-lite"/>
    </source>
</evidence>
<dbReference type="InterPro" id="IPR000425">
    <property type="entry name" value="MIP"/>
</dbReference>
<dbReference type="InterPro" id="IPR023271">
    <property type="entry name" value="Aquaporin-like"/>
</dbReference>
<evidence type="ECO:0000256" key="3">
    <source>
        <dbReference type="ARBA" id="ARBA00022692"/>
    </source>
</evidence>
<feature type="transmembrane region" description="Helical" evidence="8">
    <location>
        <begin position="90"/>
        <end position="110"/>
    </location>
</feature>
<keyword evidence="4 8" id="KW-1133">Transmembrane helix</keyword>
<comment type="caution">
    <text evidence="9">The sequence shown here is derived from an EMBL/GenBank/DDBJ whole genome shotgun (WGS) entry which is preliminary data.</text>
</comment>
<feature type="transmembrane region" description="Helical" evidence="8">
    <location>
        <begin position="44"/>
        <end position="69"/>
    </location>
</feature>
<evidence type="ECO:0000313" key="9">
    <source>
        <dbReference type="EMBL" id="KAJ9658807.1"/>
    </source>
</evidence>
<dbReference type="Gene3D" id="1.20.1080.10">
    <property type="entry name" value="Glycerol uptake facilitator protein"/>
    <property type="match status" value="1"/>
</dbReference>
<dbReference type="EMBL" id="JAPDRL010000083">
    <property type="protein sequence ID" value="KAJ9658807.1"/>
    <property type="molecule type" value="Genomic_DNA"/>
</dbReference>
<dbReference type="Pfam" id="PF00230">
    <property type="entry name" value="MIP"/>
    <property type="match status" value="1"/>
</dbReference>
<comment type="subcellular location">
    <subcellularLocation>
        <location evidence="1">Membrane</location>
        <topology evidence="1">Multi-pass membrane protein</topology>
    </subcellularLocation>
</comment>
<dbReference type="PANTHER" id="PTHR19139">
    <property type="entry name" value="AQUAPORIN TRANSPORTER"/>
    <property type="match status" value="1"/>
</dbReference>
<organism evidence="9 10">
    <name type="scientific">Coniosporium apollinis</name>
    <dbReference type="NCBI Taxonomy" id="61459"/>
    <lineage>
        <taxon>Eukaryota</taxon>
        <taxon>Fungi</taxon>
        <taxon>Dikarya</taxon>
        <taxon>Ascomycota</taxon>
        <taxon>Pezizomycotina</taxon>
        <taxon>Dothideomycetes</taxon>
        <taxon>Dothideomycetes incertae sedis</taxon>
        <taxon>Coniosporium</taxon>
    </lineage>
</organism>
<evidence type="ECO:0000256" key="5">
    <source>
        <dbReference type="ARBA" id="ARBA00023136"/>
    </source>
</evidence>
<feature type="transmembrane region" description="Helical" evidence="8">
    <location>
        <begin position="204"/>
        <end position="229"/>
    </location>
</feature>
<keyword evidence="6" id="KW-0813">Transport</keyword>
<evidence type="ECO:0000313" key="10">
    <source>
        <dbReference type="Proteomes" id="UP001172684"/>
    </source>
</evidence>
<feature type="transmembrane region" description="Helical" evidence="8">
    <location>
        <begin position="249"/>
        <end position="269"/>
    </location>
</feature>
<reference evidence="9" key="1">
    <citation type="submission" date="2022-10" db="EMBL/GenBank/DDBJ databases">
        <title>Culturing micro-colonial fungi from biological soil crusts in the Mojave desert and describing Neophaeococcomyces mojavensis, and introducing the new genera and species Taxawa tesnikishii.</title>
        <authorList>
            <person name="Kurbessoian T."/>
            <person name="Stajich J.E."/>
        </authorList>
    </citation>
    <scope>NUCLEOTIDE SEQUENCE</scope>
    <source>
        <strain evidence="9">TK_1</strain>
    </source>
</reference>
<gene>
    <name evidence="9" type="primary">AQY1_3</name>
    <name evidence="9" type="ORF">H2201_007665</name>
</gene>
<keyword evidence="3 6" id="KW-0812">Transmembrane</keyword>
<feature type="transmembrane region" description="Helical" evidence="8">
    <location>
        <begin position="174"/>
        <end position="197"/>
    </location>
</feature>
<feature type="compositionally biased region" description="Low complexity" evidence="7">
    <location>
        <begin position="398"/>
        <end position="409"/>
    </location>
</feature>
<evidence type="ECO:0000256" key="4">
    <source>
        <dbReference type="ARBA" id="ARBA00022989"/>
    </source>
</evidence>
<sequence length="442" mass="47062">MNIGRPADNIVLPFMRARTGDPNHPVERRLRGFGWLPNKVRNHFIAMMGEFVGTFLFLFFAFAGTQVANTAAAGASTEGGELAQVPNASVLMYISLAFGFSLAVNAWVFFRISGGLFNPAVTLGMCLIGAVGWVRGALVFISQILGAISAAGIVSCLFPGPLAVRTSLGGGTSIVRGLFIEMFLTAMLVFTIFMLAAEKHKGTFLAPIGIGLALFIAELAGVWFTGGSLNPARSFGPNVILASFEGYHWIYWAGPALGSIVAVIFYRLIKVLEYETANPGQDFNEKEAEVFNPDEEPATAADVRRPNVGVGASEYIATEEGIQPVTSITTASSDGGELTKYPSKGRHGQDGASEDLGRSRSRGNSATYGQPRPAHTGRSSGDHRRSRGGSGSNTKPSYDGYADAARAAYPMGGSSHNHFPHDRGYYNGPDAENGTMYQPGRV</sequence>
<feature type="compositionally biased region" description="Polar residues" evidence="7">
    <location>
        <begin position="324"/>
        <end position="333"/>
    </location>
</feature>
<evidence type="ECO:0000256" key="1">
    <source>
        <dbReference type="ARBA" id="ARBA00004141"/>
    </source>
</evidence>
<proteinExistence type="inferred from homology"/>
<name>A0ABQ9NJ16_9PEZI</name>
<keyword evidence="10" id="KW-1185">Reference proteome</keyword>
<evidence type="ECO:0000256" key="6">
    <source>
        <dbReference type="RuleBase" id="RU000477"/>
    </source>
</evidence>
<dbReference type="PANTHER" id="PTHR19139:SF199">
    <property type="entry name" value="MIP17260P"/>
    <property type="match status" value="1"/>
</dbReference>
<comment type="similarity">
    <text evidence="2 6">Belongs to the MIP/aquaporin (TC 1.A.8) family.</text>
</comment>
<dbReference type="InterPro" id="IPR034294">
    <property type="entry name" value="Aquaporin_transptr"/>
</dbReference>
<dbReference type="PRINTS" id="PR00783">
    <property type="entry name" value="MINTRINSICP"/>
</dbReference>